<dbReference type="EMBL" id="BMNR01000005">
    <property type="protein sequence ID" value="GGK28153.1"/>
    <property type="molecule type" value="Genomic_DNA"/>
</dbReference>
<keyword evidence="1" id="KW-0472">Membrane</keyword>
<dbReference type="PANTHER" id="PTHR33371">
    <property type="entry name" value="INTERMEMBRANE PHOSPHOLIPID TRANSPORT SYSTEM BINDING PROTEIN MLAD-RELATED"/>
    <property type="match status" value="1"/>
</dbReference>
<dbReference type="PANTHER" id="PTHR33371:SF4">
    <property type="entry name" value="INTERMEMBRANE PHOSPHOLIPID TRANSPORT SYSTEM BINDING PROTEIN MLAD"/>
    <property type="match status" value="1"/>
</dbReference>
<name>A0A8J3FHA4_9FLAO</name>
<keyword evidence="1" id="KW-0812">Transmembrane</keyword>
<evidence type="ECO:0000313" key="4">
    <source>
        <dbReference type="Proteomes" id="UP000612329"/>
    </source>
</evidence>
<dbReference type="AlphaFoldDB" id="A0A8J3FHA4"/>
<gene>
    <name evidence="3" type="ORF">GCM10007962_23040</name>
</gene>
<reference evidence="3" key="2">
    <citation type="submission" date="2020-09" db="EMBL/GenBank/DDBJ databases">
        <authorList>
            <person name="Sun Q."/>
            <person name="Ohkuma M."/>
        </authorList>
    </citation>
    <scope>NUCLEOTIDE SEQUENCE</scope>
    <source>
        <strain evidence="3">JCM 12862</strain>
    </source>
</reference>
<dbReference type="Proteomes" id="UP000612329">
    <property type="component" value="Unassembled WGS sequence"/>
</dbReference>
<dbReference type="InterPro" id="IPR003399">
    <property type="entry name" value="Mce/MlaD"/>
</dbReference>
<evidence type="ECO:0000259" key="2">
    <source>
        <dbReference type="Pfam" id="PF02470"/>
    </source>
</evidence>
<protein>
    <submittedName>
        <fullName evidence="3">Organic solvent ABC transporter substrate-binding protein</fullName>
    </submittedName>
</protein>
<proteinExistence type="predicted"/>
<organism evidence="3 4">
    <name type="scientific">Yeosuana aromativorans</name>
    <dbReference type="NCBI Taxonomy" id="288019"/>
    <lineage>
        <taxon>Bacteria</taxon>
        <taxon>Pseudomonadati</taxon>
        <taxon>Bacteroidota</taxon>
        <taxon>Flavobacteriia</taxon>
        <taxon>Flavobacteriales</taxon>
        <taxon>Flavobacteriaceae</taxon>
        <taxon>Yeosuana</taxon>
    </lineage>
</organism>
<dbReference type="RefSeq" id="WP_229669513.1">
    <property type="nucleotide sequence ID" value="NZ_BMNR01000005.1"/>
</dbReference>
<evidence type="ECO:0000256" key="1">
    <source>
        <dbReference type="SAM" id="Phobius"/>
    </source>
</evidence>
<sequence length="317" mass="34857">MKISKEVKTAILVLLGIALFIFGYNYLKGKNLFESDSLYYTEFDYNALSKSSVVTVKGNTVGKVQDIIYDYKTGKTKVAFSVNEQLKFSKNSIVKMYQTGLMSGNALAIQISEEGELAKPGDVLKSKVEVGIITSLSKNFTGVSSDLNTTLKTTDTLLGNINKIVVDESDEGLKKTIAELNATLKSFKELSLSANSLIAQNDQNIAAIIDNFKNTSQNLSQLSEQLKEANLDDTLKNLNTAVASLNNMLSTIDNGEGSIGKLLKDEGLYNNLEGATLQLEQLLQDMKLNPKRYVHFSLFGKKAKQYDAEGNEIKDKE</sequence>
<reference evidence="3" key="1">
    <citation type="journal article" date="2014" name="Int. J. Syst. Evol. Microbiol.">
        <title>Complete genome sequence of Corynebacterium casei LMG S-19264T (=DSM 44701T), isolated from a smear-ripened cheese.</title>
        <authorList>
            <consortium name="US DOE Joint Genome Institute (JGI-PGF)"/>
            <person name="Walter F."/>
            <person name="Albersmeier A."/>
            <person name="Kalinowski J."/>
            <person name="Ruckert C."/>
        </authorList>
    </citation>
    <scope>NUCLEOTIDE SEQUENCE</scope>
    <source>
        <strain evidence="3">JCM 12862</strain>
    </source>
</reference>
<dbReference type="Pfam" id="PF02470">
    <property type="entry name" value="MlaD"/>
    <property type="match status" value="1"/>
</dbReference>
<accession>A0A8J3FHA4</accession>
<feature type="transmembrane region" description="Helical" evidence="1">
    <location>
        <begin position="7"/>
        <end position="27"/>
    </location>
</feature>
<keyword evidence="4" id="KW-1185">Reference proteome</keyword>
<evidence type="ECO:0000313" key="3">
    <source>
        <dbReference type="EMBL" id="GGK28153.1"/>
    </source>
</evidence>
<feature type="domain" description="Mce/MlaD" evidence="2">
    <location>
        <begin position="44"/>
        <end position="110"/>
    </location>
</feature>
<keyword evidence="1" id="KW-1133">Transmembrane helix</keyword>
<dbReference type="InterPro" id="IPR052336">
    <property type="entry name" value="MlaD_Phospholipid_Transporter"/>
</dbReference>
<comment type="caution">
    <text evidence="3">The sequence shown here is derived from an EMBL/GenBank/DDBJ whole genome shotgun (WGS) entry which is preliminary data.</text>
</comment>